<dbReference type="AlphaFoldDB" id="A0AAV7KYK9"/>
<feature type="compositionally biased region" description="Basic residues" evidence="1">
    <location>
        <begin position="26"/>
        <end position="40"/>
    </location>
</feature>
<keyword evidence="3" id="KW-1185">Reference proteome</keyword>
<sequence>MRPVCRPREFRVSPAGPKATPSMGRGARHHGDRRGQRGARFRGDHQSGKRGGDNEQQRLDPETNKRSRVRREENARGARGQQYNRHNRK</sequence>
<gene>
    <name evidence="2" type="ORF">NDU88_004506</name>
</gene>
<dbReference type="EMBL" id="JANPWB010000016">
    <property type="protein sequence ID" value="KAJ1084357.1"/>
    <property type="molecule type" value="Genomic_DNA"/>
</dbReference>
<proteinExistence type="predicted"/>
<organism evidence="2 3">
    <name type="scientific">Pleurodeles waltl</name>
    <name type="common">Iberian ribbed newt</name>
    <dbReference type="NCBI Taxonomy" id="8319"/>
    <lineage>
        <taxon>Eukaryota</taxon>
        <taxon>Metazoa</taxon>
        <taxon>Chordata</taxon>
        <taxon>Craniata</taxon>
        <taxon>Vertebrata</taxon>
        <taxon>Euteleostomi</taxon>
        <taxon>Amphibia</taxon>
        <taxon>Batrachia</taxon>
        <taxon>Caudata</taxon>
        <taxon>Salamandroidea</taxon>
        <taxon>Salamandridae</taxon>
        <taxon>Pleurodelinae</taxon>
        <taxon>Pleurodeles</taxon>
    </lineage>
</organism>
<feature type="region of interest" description="Disordered" evidence="1">
    <location>
        <begin position="1"/>
        <end position="89"/>
    </location>
</feature>
<evidence type="ECO:0000313" key="3">
    <source>
        <dbReference type="Proteomes" id="UP001066276"/>
    </source>
</evidence>
<evidence type="ECO:0000313" key="2">
    <source>
        <dbReference type="EMBL" id="KAJ1084357.1"/>
    </source>
</evidence>
<name>A0AAV7KYK9_PLEWA</name>
<evidence type="ECO:0000256" key="1">
    <source>
        <dbReference type="SAM" id="MobiDB-lite"/>
    </source>
</evidence>
<protein>
    <submittedName>
        <fullName evidence="2">Uncharacterized protein</fullName>
    </submittedName>
</protein>
<reference evidence="2" key="1">
    <citation type="journal article" date="2022" name="bioRxiv">
        <title>Sequencing and chromosome-scale assembly of the giantPleurodeles waltlgenome.</title>
        <authorList>
            <person name="Brown T."/>
            <person name="Elewa A."/>
            <person name="Iarovenko S."/>
            <person name="Subramanian E."/>
            <person name="Araus A.J."/>
            <person name="Petzold A."/>
            <person name="Susuki M."/>
            <person name="Suzuki K.-i.T."/>
            <person name="Hayashi T."/>
            <person name="Toyoda A."/>
            <person name="Oliveira C."/>
            <person name="Osipova E."/>
            <person name="Leigh N.D."/>
            <person name="Simon A."/>
            <person name="Yun M.H."/>
        </authorList>
    </citation>
    <scope>NUCLEOTIDE SEQUENCE</scope>
    <source>
        <strain evidence="2">20211129_DDA</strain>
        <tissue evidence="2">Liver</tissue>
    </source>
</reference>
<accession>A0AAV7KYK9</accession>
<comment type="caution">
    <text evidence="2">The sequence shown here is derived from an EMBL/GenBank/DDBJ whole genome shotgun (WGS) entry which is preliminary data.</text>
</comment>
<feature type="compositionally biased region" description="Basic and acidic residues" evidence="1">
    <location>
        <begin position="41"/>
        <end position="76"/>
    </location>
</feature>
<dbReference type="Proteomes" id="UP001066276">
    <property type="component" value="Chromosome 12"/>
</dbReference>
<feature type="compositionally biased region" description="Basic and acidic residues" evidence="1">
    <location>
        <begin position="1"/>
        <end position="11"/>
    </location>
</feature>